<comment type="function">
    <text evidence="7">Catalyzes the ferrous insertion into protoporphyrin IX.</text>
</comment>
<dbReference type="InterPro" id="IPR001015">
    <property type="entry name" value="Ferrochelatase"/>
</dbReference>
<dbReference type="CDD" id="cd03411">
    <property type="entry name" value="Ferrochelatase_N"/>
    <property type="match status" value="1"/>
</dbReference>
<evidence type="ECO:0000256" key="4">
    <source>
        <dbReference type="ARBA" id="ARBA00023239"/>
    </source>
</evidence>
<dbReference type="GO" id="GO:0006783">
    <property type="term" value="P:heme biosynthetic process"/>
    <property type="evidence" value="ECO:0007669"/>
    <property type="project" value="UniProtKB-UniRule"/>
</dbReference>
<dbReference type="CDD" id="cd00419">
    <property type="entry name" value="Ferrochelatase_C"/>
    <property type="match status" value="1"/>
</dbReference>
<keyword evidence="4 7" id="KW-0456">Lyase</keyword>
<comment type="similarity">
    <text evidence="1 7 8">Belongs to the ferrochelatase family.</text>
</comment>
<evidence type="ECO:0000256" key="5">
    <source>
        <dbReference type="ARBA" id="ARBA00023244"/>
    </source>
</evidence>
<evidence type="ECO:0000256" key="3">
    <source>
        <dbReference type="ARBA" id="ARBA00023133"/>
    </source>
</evidence>
<dbReference type="UniPathway" id="UPA00252">
    <property type="reaction ID" value="UER00325"/>
</dbReference>
<keyword evidence="5 7" id="KW-0627">Porphyrin biosynthesis</keyword>
<proteinExistence type="inferred from homology"/>
<name>A0A372INY7_9BACT</name>
<reference evidence="9 10" key="1">
    <citation type="submission" date="2018-08" db="EMBL/GenBank/DDBJ databases">
        <title>Acidipila sp. 4G-K13, an acidobacterium isolated from forest soil.</title>
        <authorList>
            <person name="Gao Z.-H."/>
            <person name="Qiu L.-H."/>
        </authorList>
    </citation>
    <scope>NUCLEOTIDE SEQUENCE [LARGE SCALE GENOMIC DNA]</scope>
    <source>
        <strain evidence="9 10">4G-K13</strain>
    </source>
</reference>
<dbReference type="GO" id="GO:0005737">
    <property type="term" value="C:cytoplasm"/>
    <property type="evidence" value="ECO:0007669"/>
    <property type="project" value="UniProtKB-SubCell"/>
</dbReference>
<dbReference type="RefSeq" id="WP_117300499.1">
    <property type="nucleotide sequence ID" value="NZ_QVQT02000004.1"/>
</dbReference>
<organism evidence="9 10">
    <name type="scientific">Paracidobacterium acidisoli</name>
    <dbReference type="NCBI Taxonomy" id="2303751"/>
    <lineage>
        <taxon>Bacteria</taxon>
        <taxon>Pseudomonadati</taxon>
        <taxon>Acidobacteriota</taxon>
        <taxon>Terriglobia</taxon>
        <taxon>Terriglobales</taxon>
        <taxon>Acidobacteriaceae</taxon>
        <taxon>Paracidobacterium</taxon>
    </lineage>
</organism>
<evidence type="ECO:0000256" key="1">
    <source>
        <dbReference type="ARBA" id="ARBA00007718"/>
    </source>
</evidence>
<dbReference type="PANTHER" id="PTHR11108">
    <property type="entry name" value="FERROCHELATASE"/>
    <property type="match status" value="1"/>
</dbReference>
<keyword evidence="3 7" id="KW-0350">Heme biosynthesis</keyword>
<feature type="binding site" evidence="7">
    <location>
        <position position="275"/>
    </location>
    <ligand>
        <name>Fe(2+)</name>
        <dbReference type="ChEBI" id="CHEBI:29033"/>
    </ligand>
</feature>
<evidence type="ECO:0000256" key="8">
    <source>
        <dbReference type="RuleBase" id="RU004185"/>
    </source>
</evidence>
<dbReference type="Gene3D" id="3.40.50.1400">
    <property type="match status" value="2"/>
</dbReference>
<evidence type="ECO:0000313" key="9">
    <source>
        <dbReference type="EMBL" id="RFU16293.1"/>
    </source>
</evidence>
<keyword evidence="7" id="KW-0479">Metal-binding</keyword>
<dbReference type="InterPro" id="IPR033659">
    <property type="entry name" value="Ferrochelatase_N"/>
</dbReference>
<dbReference type="NCBIfam" id="TIGR00109">
    <property type="entry name" value="hemH"/>
    <property type="match status" value="1"/>
</dbReference>
<dbReference type="AlphaFoldDB" id="A0A372INY7"/>
<comment type="pathway">
    <text evidence="7">Porphyrin-containing compound metabolism; protoheme biosynthesis; protoheme from protoporphyrin-IX: step 1/1.</text>
</comment>
<dbReference type="InterPro" id="IPR033644">
    <property type="entry name" value="Ferrochelatase_C"/>
</dbReference>
<dbReference type="EC" id="4.98.1.1" evidence="7"/>
<protein>
    <recommendedName>
        <fullName evidence="7">Ferrochelatase</fullName>
        <ecNumber evidence="7">4.98.1.1</ecNumber>
    </recommendedName>
    <alternativeName>
        <fullName evidence="7">Heme synthase</fullName>
    </alternativeName>
    <alternativeName>
        <fullName evidence="7">Protoheme ferro-lyase</fullName>
    </alternativeName>
</protein>
<dbReference type="Pfam" id="PF00762">
    <property type="entry name" value="Ferrochelatase"/>
    <property type="match status" value="1"/>
</dbReference>
<accession>A0A372INY7</accession>
<dbReference type="Proteomes" id="UP000264702">
    <property type="component" value="Unassembled WGS sequence"/>
</dbReference>
<keyword evidence="7" id="KW-0963">Cytoplasm</keyword>
<feature type="binding site" evidence="7">
    <location>
        <position position="181"/>
    </location>
    <ligand>
        <name>Fe(2+)</name>
        <dbReference type="ChEBI" id="CHEBI:29033"/>
    </ligand>
</feature>
<comment type="subcellular location">
    <subcellularLocation>
        <location evidence="7">Cytoplasm</location>
    </subcellularLocation>
</comment>
<dbReference type="GO" id="GO:0046872">
    <property type="term" value="F:metal ion binding"/>
    <property type="evidence" value="ECO:0007669"/>
    <property type="project" value="UniProtKB-KW"/>
</dbReference>
<sequence length="325" mass="34987">MSHNSGTAVLLLAHGTPDSVEEIPQYLSNITGGRPMPPAVIEEVSHRFSLVGGSPLTALTLEQARLLRDELCLPVYVGMRNWKPYIADVIAQMKADGIHRAVTLCLAPQNSRTSVGLYRKAVFTAAGPEQDAAGHALQIHFIEGWADHPLLVDAFAERLRAVLDPFVAETGSPVPVLFTAHSVPCRTVLSPSPSDPGTAPLPPDPYAVEAKRTASLVAERAGLAPDQCFFAFQSQGMSGGPWLGPTVEDTLTALERQGVRNIIVDPIGFLCDHVEILYDIDIGFREFAANLGMTLRRPESLNNSPLLTAALADLARSTLDTWGVR</sequence>
<dbReference type="GO" id="GO:0004325">
    <property type="term" value="F:ferrochelatase activity"/>
    <property type="evidence" value="ECO:0007669"/>
    <property type="project" value="UniProtKB-UniRule"/>
</dbReference>
<comment type="caution">
    <text evidence="9">The sequence shown here is derived from an EMBL/GenBank/DDBJ whole genome shotgun (WGS) entry which is preliminary data.</text>
</comment>
<evidence type="ECO:0000313" key="10">
    <source>
        <dbReference type="Proteomes" id="UP000264702"/>
    </source>
</evidence>
<evidence type="ECO:0000256" key="7">
    <source>
        <dbReference type="HAMAP-Rule" id="MF_00323"/>
    </source>
</evidence>
<keyword evidence="10" id="KW-1185">Reference proteome</keyword>
<evidence type="ECO:0000256" key="2">
    <source>
        <dbReference type="ARBA" id="ARBA00023004"/>
    </source>
</evidence>
<keyword evidence="2 7" id="KW-0408">Iron</keyword>
<dbReference type="PANTHER" id="PTHR11108:SF1">
    <property type="entry name" value="FERROCHELATASE, MITOCHONDRIAL"/>
    <property type="match status" value="1"/>
</dbReference>
<gene>
    <name evidence="7 9" type="primary">hemH</name>
    <name evidence="9" type="ORF">D0Y96_12925</name>
</gene>
<dbReference type="HAMAP" id="MF_00323">
    <property type="entry name" value="Ferrochelatase"/>
    <property type="match status" value="1"/>
</dbReference>
<comment type="catalytic activity">
    <reaction evidence="7">
        <text>heme b + 2 H(+) = protoporphyrin IX + Fe(2+)</text>
        <dbReference type="Rhea" id="RHEA:22584"/>
        <dbReference type="ChEBI" id="CHEBI:15378"/>
        <dbReference type="ChEBI" id="CHEBI:29033"/>
        <dbReference type="ChEBI" id="CHEBI:57306"/>
        <dbReference type="ChEBI" id="CHEBI:60344"/>
        <dbReference type="EC" id="4.98.1.1"/>
    </reaction>
</comment>
<evidence type="ECO:0000256" key="6">
    <source>
        <dbReference type="ARBA" id="ARBA00024536"/>
    </source>
</evidence>
<dbReference type="EMBL" id="QVQT01000004">
    <property type="protein sequence ID" value="RFU16293.1"/>
    <property type="molecule type" value="Genomic_DNA"/>
</dbReference>
<dbReference type="OrthoDB" id="9776380at2"/>
<dbReference type="SUPFAM" id="SSF53800">
    <property type="entry name" value="Chelatase"/>
    <property type="match status" value="1"/>
</dbReference>
<comment type="catalytic activity">
    <reaction evidence="6">
        <text>Fe-coproporphyrin III + 2 H(+) = coproporphyrin III + Fe(2+)</text>
        <dbReference type="Rhea" id="RHEA:49572"/>
        <dbReference type="ChEBI" id="CHEBI:15378"/>
        <dbReference type="ChEBI" id="CHEBI:29033"/>
        <dbReference type="ChEBI" id="CHEBI:68438"/>
        <dbReference type="ChEBI" id="CHEBI:131725"/>
        <dbReference type="EC" id="4.99.1.9"/>
    </reaction>
    <physiologicalReaction direction="right-to-left" evidence="6">
        <dbReference type="Rhea" id="RHEA:49574"/>
    </physiologicalReaction>
</comment>